<dbReference type="EMBL" id="BQXU01000031">
    <property type="protein sequence ID" value="GKT49697.1"/>
    <property type="molecule type" value="Genomic_DNA"/>
</dbReference>
<evidence type="ECO:0000313" key="3">
    <source>
        <dbReference type="Proteomes" id="UP001055115"/>
    </source>
</evidence>
<accession>A0AA37UQY7</accession>
<reference evidence="2 3" key="1">
    <citation type="submission" date="2022-03" db="EMBL/GenBank/DDBJ databases">
        <title>Genome data of Colletotrichum spp.</title>
        <authorList>
            <person name="Utami Y.D."/>
            <person name="Hiruma K."/>
        </authorList>
    </citation>
    <scope>NUCLEOTIDE SEQUENCE [LARGE SCALE GENOMIC DNA]</scope>
    <source>
        <strain evidence="2 3">MAFF 239500</strain>
    </source>
</reference>
<dbReference type="GO" id="GO:0005737">
    <property type="term" value="C:cytoplasm"/>
    <property type="evidence" value="ECO:0007669"/>
    <property type="project" value="TreeGrafter"/>
</dbReference>
<dbReference type="GO" id="GO:0050660">
    <property type="term" value="F:flavin adenine dinucleotide binding"/>
    <property type="evidence" value="ECO:0007669"/>
    <property type="project" value="TreeGrafter"/>
</dbReference>
<dbReference type="RefSeq" id="XP_049132047.1">
    <property type="nucleotide sequence ID" value="XM_049276090.1"/>
</dbReference>
<keyword evidence="3" id="KW-1185">Reference proteome</keyword>
<sequence>MLQPLKNVVILGGSYVGLPRFSVVPKHEHKAFIPYSAAFAGSPNSSRHQVIQARANSLRRNSVVLDRDWQGSAEISYDYLVVTTGTELPAPGTMQHDDKSSSVQYLRSYQESVIKASSIVIVGGGAVGVQMATDLKEFYPDKEITLVHSREHLMPLYHSKLDEIVKSRFSELGVKSVDYIMPVVQC</sequence>
<comment type="caution">
    <text evidence="2">The sequence shown here is derived from an EMBL/GenBank/DDBJ whole genome shotgun (WGS) entry which is preliminary data.</text>
</comment>
<dbReference type="PANTHER" id="PTHR43735:SF11">
    <property type="entry name" value="HYPOTHETICAL OXIDOREDUCTASE (EUROFUNG)"/>
    <property type="match status" value="1"/>
</dbReference>
<name>A0AA37UQY7_9PEZI</name>
<feature type="domain" description="FAD/NAD(P)-binding" evidence="1">
    <location>
        <begin position="63"/>
        <end position="175"/>
    </location>
</feature>
<proteinExistence type="predicted"/>
<evidence type="ECO:0000259" key="1">
    <source>
        <dbReference type="Pfam" id="PF07992"/>
    </source>
</evidence>
<dbReference type="SUPFAM" id="SSF51905">
    <property type="entry name" value="FAD/NAD(P)-binding domain"/>
    <property type="match status" value="1"/>
</dbReference>
<dbReference type="InterPro" id="IPR023753">
    <property type="entry name" value="FAD/NAD-binding_dom"/>
</dbReference>
<dbReference type="InterPro" id="IPR036188">
    <property type="entry name" value="FAD/NAD-bd_sf"/>
</dbReference>
<dbReference type="AlphaFoldDB" id="A0AA37UQY7"/>
<gene>
    <name evidence="2" type="ORF">ColSpa_09878</name>
</gene>
<dbReference type="Gene3D" id="3.50.50.60">
    <property type="entry name" value="FAD/NAD(P)-binding domain"/>
    <property type="match status" value="2"/>
</dbReference>
<dbReference type="Proteomes" id="UP001055115">
    <property type="component" value="Unassembled WGS sequence"/>
</dbReference>
<evidence type="ECO:0000313" key="2">
    <source>
        <dbReference type="EMBL" id="GKT49697.1"/>
    </source>
</evidence>
<dbReference type="GeneID" id="73330680"/>
<organism evidence="2 3">
    <name type="scientific">Colletotrichum spaethianum</name>
    <dbReference type="NCBI Taxonomy" id="700344"/>
    <lineage>
        <taxon>Eukaryota</taxon>
        <taxon>Fungi</taxon>
        <taxon>Dikarya</taxon>
        <taxon>Ascomycota</taxon>
        <taxon>Pezizomycotina</taxon>
        <taxon>Sordariomycetes</taxon>
        <taxon>Hypocreomycetidae</taxon>
        <taxon>Glomerellales</taxon>
        <taxon>Glomerellaceae</taxon>
        <taxon>Colletotrichum</taxon>
        <taxon>Colletotrichum spaethianum species complex</taxon>
    </lineage>
</organism>
<dbReference type="GO" id="GO:0004174">
    <property type="term" value="F:electron-transferring-flavoprotein dehydrogenase activity"/>
    <property type="evidence" value="ECO:0007669"/>
    <property type="project" value="TreeGrafter"/>
</dbReference>
<protein>
    <submittedName>
        <fullName evidence="2">Fe-regulated protein 8</fullName>
    </submittedName>
</protein>
<dbReference type="PANTHER" id="PTHR43735">
    <property type="entry name" value="APOPTOSIS-INDUCING FACTOR 1"/>
    <property type="match status" value="1"/>
</dbReference>
<dbReference type="Pfam" id="PF07992">
    <property type="entry name" value="Pyr_redox_2"/>
    <property type="match status" value="1"/>
</dbReference>